<keyword evidence="2 5" id="KW-0812">Transmembrane</keyword>
<dbReference type="InterPro" id="IPR051328">
    <property type="entry name" value="T7SS_ABC-Transporter"/>
</dbReference>
<protein>
    <submittedName>
        <fullName evidence="7">YhgE/Pip domain-containing protein</fullName>
    </submittedName>
</protein>
<name>A0ABX1L6I4_9LACO</name>
<dbReference type="RefSeq" id="WP_168849589.1">
    <property type="nucleotide sequence ID" value="NZ_JAAVSD010000015.1"/>
</dbReference>
<dbReference type="EMBL" id="JAAVSD010000015">
    <property type="protein sequence ID" value="NLR29858.1"/>
    <property type="molecule type" value="Genomic_DNA"/>
</dbReference>
<dbReference type="Pfam" id="PF12051">
    <property type="entry name" value="DUF3533"/>
    <property type="match status" value="1"/>
</dbReference>
<evidence type="ECO:0000256" key="5">
    <source>
        <dbReference type="SAM" id="Phobius"/>
    </source>
</evidence>
<evidence type="ECO:0000313" key="8">
    <source>
        <dbReference type="Proteomes" id="UP000707477"/>
    </source>
</evidence>
<feature type="transmembrane region" description="Helical" evidence="5">
    <location>
        <begin position="889"/>
        <end position="908"/>
    </location>
</feature>
<dbReference type="Proteomes" id="UP000707477">
    <property type="component" value="Unassembled WGS sequence"/>
</dbReference>
<evidence type="ECO:0000313" key="7">
    <source>
        <dbReference type="EMBL" id="NLR29858.1"/>
    </source>
</evidence>
<accession>A0ABX1L6I4</accession>
<dbReference type="InterPro" id="IPR022703">
    <property type="entry name" value="DUF3533"/>
</dbReference>
<dbReference type="SUPFAM" id="SSF101967">
    <property type="entry name" value="Adhesin YadA, collagen-binding domain"/>
    <property type="match status" value="1"/>
</dbReference>
<evidence type="ECO:0000256" key="3">
    <source>
        <dbReference type="ARBA" id="ARBA00022989"/>
    </source>
</evidence>
<reference evidence="7 8" key="1">
    <citation type="submission" date="2020-03" db="EMBL/GenBank/DDBJ databases">
        <authorList>
            <person name="Zhang Z."/>
            <person name="Guo Z."/>
            <person name="Hou Q."/>
            <person name="Shen X."/>
        </authorList>
    </citation>
    <scope>NUCLEOTIDE SEQUENCE [LARGE SCALE GENOMIC DNA]</scope>
    <source>
        <strain evidence="7 8">HBUAS51329</strain>
    </source>
</reference>
<dbReference type="Gene3D" id="3.40.1710.10">
    <property type="entry name" value="abc type-2 transporter like domain"/>
    <property type="match status" value="1"/>
</dbReference>
<dbReference type="InterPro" id="IPR017500">
    <property type="entry name" value="Phage_infect_YhgE_N"/>
</dbReference>
<feature type="domain" description="DUF3533" evidence="6">
    <location>
        <begin position="21"/>
        <end position="172"/>
    </location>
</feature>
<sequence length="922" mass="97203">MIRAEWRYLIKHKLLLIVLAVVMLIPSIYAVTFLKSMWDPYGKLDDLPIAVVNQDQAVRYHGQSLAAGQALTRNLKASTAMKFTPVATETAAQHGLQDGKYYMVITIPQNFSHNATTLMSQQPHQMVLHYETSAGHSFIAAKLTAGAAKSAAQAVSANVTKSYAKTMFATVKQLGHGFTQAGKGSHKLATGGQQLTQADHRIAAGLNTLITSTVKLTNGENTITTKLAQYVNGVQQAQSGGHQLSTGLDQLLSKSAQLTTGVQKLAVGSHQVSDGVAAYTQGTDKLNTAATQLASGSRTTKTGMQRYVAGVTATNAGAQQLSDNLATFAKQTNQLTTSTTALTDGGQKLNASYAKLATGSAALTTGLQRIQSGLQTSRDQQTALKQAVAKLTTSQQSSSTIKDDASKLQAALKSLASANRQQSASLQTKLAATADAQGLTATQKAAMLKAAKDSTHANALSDAQAAVKQLRSDLNQLNDTPSATTLQNNLTKSTSAQDALLAGISSLTTNSTTLTNDLRQANQSLTHLTDGLTMLNNQAPSLSEGTTRLAKGAAKLASGTGQLTTKGNQLVKGTAQLATGNGQLAEGTHQLASKNTNLTNGANRLATGLTTLNQQTPQLSHGVSQLASGATTLSSGLNTLATNGSKLTDALQTAANGTQQVSSGAKKLATGAHQAANGATKLQSGNMQLTTALNKAGKKATVHPSQLTYKQFAEPTTTAHSDPDDAPNNGTGMAPYMMSVSLFVGALAFNLMFDMYTPRKYPRSGWRWWLGKASIMAAFVLGEALFMTGLLVAIDGLAPIHPWATFTMLLITGGTFMSIVYWLNLVLGKPGAFFSMVLLVLQLGGSAGTYPLQLTNGFFRAIHPWLPMSYTVNGLRETLMIGNSAMRDMIVLVVIMLIFTLLAILFYARRHGRIDEIDIPES</sequence>
<evidence type="ECO:0000256" key="2">
    <source>
        <dbReference type="ARBA" id="ARBA00022692"/>
    </source>
</evidence>
<feature type="transmembrane region" description="Helical" evidence="5">
    <location>
        <begin position="800"/>
        <end position="824"/>
    </location>
</feature>
<keyword evidence="4 5" id="KW-0472">Membrane</keyword>
<comment type="subcellular location">
    <subcellularLocation>
        <location evidence="1">Membrane</location>
        <topology evidence="1">Multi-pass membrane protein</topology>
    </subcellularLocation>
</comment>
<keyword evidence="8" id="KW-1185">Reference proteome</keyword>
<comment type="caution">
    <text evidence="7">The sequence shown here is derived from an EMBL/GenBank/DDBJ whole genome shotgun (WGS) entry which is preliminary data.</text>
</comment>
<keyword evidence="3 5" id="KW-1133">Transmembrane helix</keyword>
<feature type="transmembrane region" description="Helical" evidence="5">
    <location>
        <begin position="773"/>
        <end position="794"/>
    </location>
</feature>
<dbReference type="InterPro" id="IPR017501">
    <property type="entry name" value="Phage_infect_YhgE_C"/>
</dbReference>
<dbReference type="NCBIfam" id="TIGR03057">
    <property type="entry name" value="xxxLxxG_by_4"/>
    <property type="match status" value="7"/>
</dbReference>
<dbReference type="InterPro" id="IPR023908">
    <property type="entry name" value="xxxLxxG_rpt"/>
</dbReference>
<dbReference type="NCBIfam" id="TIGR03061">
    <property type="entry name" value="pip_yhgE_Nterm"/>
    <property type="match status" value="1"/>
</dbReference>
<dbReference type="PANTHER" id="PTHR43077">
    <property type="entry name" value="TRANSPORT PERMEASE YVFS-RELATED"/>
    <property type="match status" value="1"/>
</dbReference>
<dbReference type="InterPro" id="IPR011049">
    <property type="entry name" value="Serralysin-like_metalloprot_C"/>
</dbReference>
<dbReference type="Gene3D" id="1.10.287.950">
    <property type="entry name" value="Methyl-accepting chemotaxis protein"/>
    <property type="match status" value="1"/>
</dbReference>
<proteinExistence type="predicted"/>
<evidence type="ECO:0000256" key="4">
    <source>
        <dbReference type="ARBA" id="ARBA00023136"/>
    </source>
</evidence>
<feature type="transmembrane region" description="Helical" evidence="5">
    <location>
        <begin position="733"/>
        <end position="753"/>
    </location>
</feature>
<evidence type="ECO:0000256" key="1">
    <source>
        <dbReference type="ARBA" id="ARBA00004141"/>
    </source>
</evidence>
<dbReference type="PANTHER" id="PTHR43077:SF5">
    <property type="entry name" value="PHAGE INFECTION PROTEIN"/>
    <property type="match status" value="1"/>
</dbReference>
<gene>
    <name evidence="7" type="ORF">HEQ44_06630</name>
</gene>
<feature type="transmembrane region" description="Helical" evidence="5">
    <location>
        <begin position="831"/>
        <end position="850"/>
    </location>
</feature>
<dbReference type="NCBIfam" id="TIGR03062">
    <property type="entry name" value="pip_yhgE_Cterm"/>
    <property type="match status" value="1"/>
</dbReference>
<organism evidence="7 8">
    <name type="scientific">Levilactobacillus tujiorum</name>
    <dbReference type="NCBI Taxonomy" id="2912243"/>
    <lineage>
        <taxon>Bacteria</taxon>
        <taxon>Bacillati</taxon>
        <taxon>Bacillota</taxon>
        <taxon>Bacilli</taxon>
        <taxon>Lactobacillales</taxon>
        <taxon>Lactobacillaceae</taxon>
        <taxon>Levilactobacillus</taxon>
    </lineage>
</organism>
<evidence type="ECO:0000259" key="6">
    <source>
        <dbReference type="Pfam" id="PF12051"/>
    </source>
</evidence>